<evidence type="ECO:0000256" key="4">
    <source>
        <dbReference type="ARBA" id="ARBA00022723"/>
    </source>
</evidence>
<feature type="binding site" evidence="7">
    <location>
        <position position="60"/>
    </location>
    <ligand>
        <name>Zn(2+)</name>
        <dbReference type="ChEBI" id="CHEBI:29105"/>
        <label>2</label>
    </ligand>
</feature>
<evidence type="ECO:0000256" key="5">
    <source>
        <dbReference type="ARBA" id="ARBA00022801"/>
    </source>
</evidence>
<feature type="binding site" evidence="7">
    <location>
        <position position="57"/>
    </location>
    <ligand>
        <name>Zn(2+)</name>
        <dbReference type="ChEBI" id="CHEBI:29105"/>
        <label>1</label>
    </ligand>
</feature>
<dbReference type="Proteomes" id="UP000004931">
    <property type="component" value="Unassembled WGS sequence"/>
</dbReference>
<feature type="binding site" evidence="7">
    <location>
        <position position="136"/>
    </location>
    <ligand>
        <name>Zn(2+)</name>
        <dbReference type="ChEBI" id="CHEBI:29105"/>
        <label>1</label>
    </ligand>
</feature>
<dbReference type="InterPro" id="IPR036866">
    <property type="entry name" value="RibonucZ/Hydroxyglut_hydro"/>
</dbReference>
<dbReference type="InterPro" id="IPR032282">
    <property type="entry name" value="HAGH_C"/>
</dbReference>
<feature type="binding site" evidence="7">
    <location>
        <position position="175"/>
    </location>
    <ligand>
        <name>Zn(2+)</name>
        <dbReference type="ChEBI" id="CHEBI:29105"/>
        <label>2</label>
    </ligand>
</feature>
<dbReference type="STRING" id="247633.GP2143_00852"/>
<evidence type="ECO:0000256" key="7">
    <source>
        <dbReference type="HAMAP-Rule" id="MF_01374"/>
    </source>
</evidence>
<feature type="binding site" evidence="7">
    <location>
        <position position="55"/>
    </location>
    <ligand>
        <name>Zn(2+)</name>
        <dbReference type="ChEBI" id="CHEBI:29105"/>
        <label>1</label>
    </ligand>
</feature>
<dbReference type="InterPro" id="IPR035680">
    <property type="entry name" value="Clx_II_MBL"/>
</dbReference>
<feature type="binding site" evidence="7">
    <location>
        <position position="114"/>
    </location>
    <ligand>
        <name>Zn(2+)</name>
        <dbReference type="ChEBI" id="CHEBI:29105"/>
        <label>1</label>
    </ligand>
</feature>
<dbReference type="GO" id="GO:0004416">
    <property type="term" value="F:hydroxyacylglutathione hydrolase activity"/>
    <property type="evidence" value="ECO:0007669"/>
    <property type="project" value="UniProtKB-UniRule"/>
</dbReference>
<dbReference type="Pfam" id="PF16123">
    <property type="entry name" value="HAGH_C"/>
    <property type="match status" value="1"/>
</dbReference>
<dbReference type="GO" id="GO:0046872">
    <property type="term" value="F:metal ion binding"/>
    <property type="evidence" value="ECO:0007669"/>
    <property type="project" value="UniProtKB-KW"/>
</dbReference>
<evidence type="ECO:0000313" key="9">
    <source>
        <dbReference type="EMBL" id="EAW30643.1"/>
    </source>
</evidence>
<keyword evidence="6 7" id="KW-0862">Zinc</keyword>
<name>A0YF48_9GAMM</name>
<comment type="caution">
    <text evidence="9">The sequence shown here is derived from an EMBL/GenBank/DDBJ whole genome shotgun (WGS) entry which is preliminary data.</text>
</comment>
<dbReference type="OrthoDB" id="9802248at2"/>
<feature type="binding site" evidence="7">
    <location>
        <position position="59"/>
    </location>
    <ligand>
        <name>Zn(2+)</name>
        <dbReference type="ChEBI" id="CHEBI:29105"/>
        <label>2</label>
    </ligand>
</feature>
<keyword evidence="5 7" id="KW-0378">Hydrolase</keyword>
<evidence type="ECO:0000256" key="3">
    <source>
        <dbReference type="ARBA" id="ARBA00006759"/>
    </source>
</evidence>
<evidence type="ECO:0000313" key="10">
    <source>
        <dbReference type="Proteomes" id="UP000004931"/>
    </source>
</evidence>
<dbReference type="eggNOG" id="COG0491">
    <property type="taxonomic scope" value="Bacteria"/>
</dbReference>
<protein>
    <recommendedName>
        <fullName evidence="7">Hydroxyacylglutathione hydrolase</fullName>
        <ecNumber evidence="7">3.1.2.6</ecNumber>
    </recommendedName>
    <alternativeName>
        <fullName evidence="7">Glyoxalase II</fullName>
        <shortName evidence="7">Glx II</shortName>
    </alternativeName>
</protein>
<accession>A0YF48</accession>
<sequence>MKIHQVYTESELRNFTYLIELEDGSALVIDPWDAGEVNRLLHQWQLSLRAIINTHEHWDHIQGNPELVAEHSCEVWAHSNGQGKVPGLSRMLTAGELIDLDTGVQLRVLDTPGHTYAHLCFLVLEQGIEVAVFTGDTLFNAGVGHCRSGDVDSLYQTIAEQFHCLDDNVRVYPGHDYLENNLRFTLSVEPDNRQAQEWLPRAIAADLTVAPLVTRIGDEREFNSFFRLANRQIREKLNSVNATNKEVFIKLRSLRDNW</sequence>
<dbReference type="HAMAP" id="MF_01374">
    <property type="entry name" value="Glyoxalase_2"/>
    <property type="match status" value="1"/>
</dbReference>
<dbReference type="SUPFAM" id="SSF56281">
    <property type="entry name" value="Metallo-hydrolase/oxidoreductase"/>
    <property type="match status" value="1"/>
</dbReference>
<evidence type="ECO:0000256" key="2">
    <source>
        <dbReference type="ARBA" id="ARBA00004963"/>
    </source>
</evidence>
<evidence type="ECO:0000256" key="6">
    <source>
        <dbReference type="ARBA" id="ARBA00022833"/>
    </source>
</evidence>
<comment type="cofactor">
    <cofactor evidence="7">
        <name>Zn(2+)</name>
        <dbReference type="ChEBI" id="CHEBI:29105"/>
    </cofactor>
    <text evidence="7">Binds 2 Zn(2+) ions per subunit.</text>
</comment>
<feature type="domain" description="Metallo-beta-lactamase" evidence="8">
    <location>
        <begin position="13"/>
        <end position="175"/>
    </location>
</feature>
<evidence type="ECO:0000256" key="1">
    <source>
        <dbReference type="ARBA" id="ARBA00001623"/>
    </source>
</evidence>
<dbReference type="EMBL" id="AAVT01000007">
    <property type="protein sequence ID" value="EAW30643.1"/>
    <property type="molecule type" value="Genomic_DNA"/>
</dbReference>
<dbReference type="Gene3D" id="3.60.15.10">
    <property type="entry name" value="Ribonuclease Z/Hydroxyacylglutathione hydrolase-like"/>
    <property type="match status" value="1"/>
</dbReference>
<dbReference type="InterPro" id="IPR050110">
    <property type="entry name" value="Glyoxalase_II_hydrolase"/>
</dbReference>
<dbReference type="UniPathway" id="UPA00619">
    <property type="reaction ID" value="UER00676"/>
</dbReference>
<proteinExistence type="inferred from homology"/>
<organism evidence="9 10">
    <name type="scientific">marine gamma proteobacterium HTCC2143</name>
    <dbReference type="NCBI Taxonomy" id="247633"/>
    <lineage>
        <taxon>Bacteria</taxon>
        <taxon>Pseudomonadati</taxon>
        <taxon>Pseudomonadota</taxon>
        <taxon>Gammaproteobacteria</taxon>
        <taxon>Cellvibrionales</taxon>
        <taxon>Spongiibacteraceae</taxon>
        <taxon>BD1-7 clade</taxon>
    </lineage>
</organism>
<comment type="function">
    <text evidence="7">Thiolesterase that catalyzes the hydrolysis of S-D-lactoyl-glutathione to form glutathione and D-lactic acid.</text>
</comment>
<dbReference type="PANTHER" id="PTHR43705">
    <property type="entry name" value="HYDROXYACYLGLUTATHIONE HYDROLASE"/>
    <property type="match status" value="1"/>
</dbReference>
<dbReference type="GO" id="GO:0019243">
    <property type="term" value="P:methylglyoxal catabolic process to D-lactate via S-lactoyl-glutathione"/>
    <property type="evidence" value="ECO:0007669"/>
    <property type="project" value="InterPro"/>
</dbReference>
<dbReference type="EC" id="3.1.2.6" evidence="7"/>
<comment type="pathway">
    <text evidence="2 7">Secondary metabolite metabolism; methylglyoxal degradation; (R)-lactate from methylglyoxal: step 2/2.</text>
</comment>
<dbReference type="PANTHER" id="PTHR43705:SF1">
    <property type="entry name" value="HYDROXYACYLGLUTATHIONE HYDROLASE GLOB"/>
    <property type="match status" value="1"/>
</dbReference>
<evidence type="ECO:0000259" key="8">
    <source>
        <dbReference type="SMART" id="SM00849"/>
    </source>
</evidence>
<feature type="binding site" evidence="7">
    <location>
        <position position="136"/>
    </location>
    <ligand>
        <name>Zn(2+)</name>
        <dbReference type="ChEBI" id="CHEBI:29105"/>
        <label>2</label>
    </ligand>
</feature>
<dbReference type="AlphaFoldDB" id="A0YF48"/>
<dbReference type="InterPro" id="IPR017782">
    <property type="entry name" value="Hydroxyacylglutathione_Hdrlase"/>
</dbReference>
<reference evidence="9 10" key="1">
    <citation type="journal article" date="2010" name="J. Bacteriol.">
        <title>Genome sequence of the oligotrophic marine Gammaproteobacterium HTCC2143, isolated from the Oregon Coast.</title>
        <authorList>
            <person name="Oh H.M."/>
            <person name="Kang I."/>
            <person name="Ferriera S."/>
            <person name="Giovannoni S.J."/>
            <person name="Cho J.C."/>
        </authorList>
    </citation>
    <scope>NUCLEOTIDE SEQUENCE [LARGE SCALE GENOMIC DNA]</scope>
    <source>
        <strain evidence="9 10">HTCC2143</strain>
    </source>
</reference>
<dbReference type="CDD" id="cd07723">
    <property type="entry name" value="hydroxyacylglutathione_hydrolase_MBL-fold"/>
    <property type="match status" value="1"/>
</dbReference>
<comment type="subunit">
    <text evidence="7">Monomer.</text>
</comment>
<dbReference type="InterPro" id="IPR001279">
    <property type="entry name" value="Metallo-B-lactamas"/>
</dbReference>
<gene>
    <name evidence="7" type="primary">gloB</name>
    <name evidence="9" type="ORF">GP2143_00852</name>
</gene>
<keyword evidence="10" id="KW-1185">Reference proteome</keyword>
<comment type="catalytic activity">
    <reaction evidence="1 7">
        <text>an S-(2-hydroxyacyl)glutathione + H2O = a 2-hydroxy carboxylate + glutathione + H(+)</text>
        <dbReference type="Rhea" id="RHEA:21864"/>
        <dbReference type="ChEBI" id="CHEBI:15377"/>
        <dbReference type="ChEBI" id="CHEBI:15378"/>
        <dbReference type="ChEBI" id="CHEBI:57925"/>
        <dbReference type="ChEBI" id="CHEBI:58896"/>
        <dbReference type="ChEBI" id="CHEBI:71261"/>
        <dbReference type="EC" id="3.1.2.6"/>
    </reaction>
</comment>
<comment type="similarity">
    <text evidence="3 7">Belongs to the metallo-beta-lactamase superfamily. Glyoxalase II family.</text>
</comment>
<dbReference type="SMART" id="SM00849">
    <property type="entry name" value="Lactamase_B"/>
    <property type="match status" value="1"/>
</dbReference>
<dbReference type="Pfam" id="PF00753">
    <property type="entry name" value="Lactamase_B"/>
    <property type="match status" value="1"/>
</dbReference>
<keyword evidence="4 7" id="KW-0479">Metal-binding</keyword>